<dbReference type="HAMAP" id="MF_01366">
    <property type="entry name" value="Ribosomal_uL13"/>
    <property type="match status" value="1"/>
</dbReference>
<dbReference type="Pfam" id="PF00572">
    <property type="entry name" value="Ribosomal_L13"/>
    <property type="match status" value="1"/>
</dbReference>
<dbReference type="EMBL" id="JAMQON010000001">
    <property type="protein sequence ID" value="MDS0259027.1"/>
    <property type="molecule type" value="Genomic_DNA"/>
</dbReference>
<dbReference type="InterPro" id="IPR005822">
    <property type="entry name" value="Ribosomal_uL13"/>
</dbReference>
<dbReference type="InterPro" id="IPR036899">
    <property type="entry name" value="Ribosomal_uL13_sf"/>
</dbReference>
<evidence type="ECO:0000256" key="3">
    <source>
        <dbReference type="ARBA" id="ARBA00023274"/>
    </source>
</evidence>
<dbReference type="InterPro" id="IPR005823">
    <property type="entry name" value="Ribosomal_uL13_bac-type"/>
</dbReference>
<dbReference type="NCBIfam" id="NF005004">
    <property type="entry name" value="PRK06394.1"/>
    <property type="match status" value="1"/>
</dbReference>
<comment type="caution">
    <text evidence="6">The sequence shown here is derived from an EMBL/GenBank/DDBJ whole genome shotgun (WGS) entry which is preliminary data.</text>
</comment>
<evidence type="ECO:0000256" key="1">
    <source>
        <dbReference type="ARBA" id="ARBA00006227"/>
    </source>
</evidence>
<dbReference type="InterPro" id="IPR023563">
    <property type="entry name" value="Ribosomal_uL13_CS"/>
</dbReference>
<dbReference type="Proteomes" id="UP001259659">
    <property type="component" value="Unassembled WGS sequence"/>
</dbReference>
<dbReference type="SUPFAM" id="SSF52161">
    <property type="entry name" value="Ribosomal protein L13"/>
    <property type="match status" value="1"/>
</dbReference>
<keyword evidence="2 4" id="KW-0689">Ribosomal protein</keyword>
<accession>A0ABU2FA06</accession>
<dbReference type="RefSeq" id="WP_310918618.1">
    <property type="nucleotide sequence ID" value="NZ_JAMQON010000001.1"/>
</dbReference>
<dbReference type="NCBIfam" id="TIGR01077">
    <property type="entry name" value="L13_A_E"/>
    <property type="match status" value="1"/>
</dbReference>
<comment type="subunit">
    <text evidence="4">Part of the 50S ribosomal subunit.</text>
</comment>
<organism evidence="6 7">
    <name type="scientific">Haloarcula saliterrae</name>
    <dbReference type="NCBI Taxonomy" id="2950534"/>
    <lineage>
        <taxon>Archaea</taxon>
        <taxon>Methanobacteriati</taxon>
        <taxon>Methanobacteriota</taxon>
        <taxon>Stenosarchaea group</taxon>
        <taxon>Halobacteria</taxon>
        <taxon>Halobacteriales</taxon>
        <taxon>Haloarculaceae</taxon>
        <taxon>Haloarcula</taxon>
    </lineage>
</organism>
<comment type="similarity">
    <text evidence="1 4 5">Belongs to the universal ribosomal protein uL13 family.</text>
</comment>
<evidence type="ECO:0000313" key="6">
    <source>
        <dbReference type="EMBL" id="MDS0259027.1"/>
    </source>
</evidence>
<dbReference type="InterPro" id="IPR005755">
    <property type="entry name" value="Ribosomal_uL13_euk/arc"/>
</dbReference>
<dbReference type="PROSITE" id="PS00783">
    <property type="entry name" value="RIBOSOMAL_L13"/>
    <property type="match status" value="1"/>
</dbReference>
<name>A0ABU2FA06_9EURY</name>
<dbReference type="GO" id="GO:0005840">
    <property type="term" value="C:ribosome"/>
    <property type="evidence" value="ECO:0007669"/>
    <property type="project" value="UniProtKB-KW"/>
</dbReference>
<evidence type="ECO:0000256" key="2">
    <source>
        <dbReference type="ARBA" id="ARBA00022980"/>
    </source>
</evidence>
<protein>
    <recommendedName>
        <fullName evidence="4">Large ribosomal subunit protein uL13</fullName>
    </recommendedName>
</protein>
<keyword evidence="7" id="KW-1185">Reference proteome</keyword>
<evidence type="ECO:0000313" key="7">
    <source>
        <dbReference type="Proteomes" id="UP001259659"/>
    </source>
</evidence>
<gene>
    <name evidence="4" type="primary">rpl13</name>
    <name evidence="6" type="ORF">NDI56_06430</name>
</gene>
<sequence length="160" mass="17666">MSLAEFDADVVVDARDCIMGRVASQVAEKALDGQTVAVVNAERAVITGREDQITEKYEKRVDIGDDNKYFYPKRPDGILKRAIRGMVPHKKTRGREAFENVRVYVGNPFDEETAGASPRSDDSEAVEAEVLDGTSLDRLSNIKFVSLGDVSEQLGANKTW</sequence>
<reference evidence="6 7" key="1">
    <citation type="submission" date="2022-06" db="EMBL/GenBank/DDBJ databases">
        <title>Haloarcula sp. a new haloarchaeum isolate from saline soil.</title>
        <authorList>
            <person name="Strakova D."/>
            <person name="Galisteo C."/>
            <person name="Sanchez-Porro C."/>
            <person name="Ventosa A."/>
        </authorList>
    </citation>
    <scope>NUCLEOTIDE SEQUENCE [LARGE SCALE GENOMIC DNA]</scope>
    <source>
        <strain evidence="6 7">S1CR25-12</strain>
    </source>
</reference>
<proteinExistence type="inferred from homology"/>
<dbReference type="PANTHER" id="PTHR11545:SF3">
    <property type="entry name" value="LARGE RIBOSOMAL SUBUNIT PROTEIN UL13"/>
    <property type="match status" value="1"/>
</dbReference>
<dbReference type="Gene3D" id="3.90.1180.10">
    <property type="entry name" value="Ribosomal protein L13"/>
    <property type="match status" value="1"/>
</dbReference>
<dbReference type="PANTHER" id="PTHR11545">
    <property type="entry name" value="RIBOSOMAL PROTEIN L13"/>
    <property type="match status" value="1"/>
</dbReference>
<evidence type="ECO:0000256" key="4">
    <source>
        <dbReference type="HAMAP-Rule" id="MF_01366"/>
    </source>
</evidence>
<keyword evidence="3 4" id="KW-0687">Ribonucleoprotein</keyword>
<evidence type="ECO:0000256" key="5">
    <source>
        <dbReference type="RuleBase" id="RU003877"/>
    </source>
</evidence>
<comment type="function">
    <text evidence="4">This protein is one of the early assembly proteins of the 50S ribosomal subunit, although it is not seen to bind rRNA by itself. It is important during the early stages of 50S assembly.</text>
</comment>
<dbReference type="PIRSF" id="PIRSF002181">
    <property type="entry name" value="Ribosomal_L13"/>
    <property type="match status" value="1"/>
</dbReference>